<feature type="transmembrane region" description="Helical" evidence="1">
    <location>
        <begin position="20"/>
        <end position="38"/>
    </location>
</feature>
<gene>
    <name evidence="2" type="ORF">NCTC13105_01247</name>
</gene>
<dbReference type="Proteomes" id="UP000254131">
    <property type="component" value="Unassembled WGS sequence"/>
</dbReference>
<evidence type="ECO:0000313" key="2">
    <source>
        <dbReference type="EMBL" id="SUW93111.1"/>
    </source>
</evidence>
<proteinExistence type="predicted"/>
<accession>A0AAX2M102</accession>
<keyword evidence="1" id="KW-0812">Transmembrane</keyword>
<name>A0AAX2M102_CAMJU</name>
<organism evidence="2 3">
    <name type="scientific">Campylobacter jejuni</name>
    <dbReference type="NCBI Taxonomy" id="197"/>
    <lineage>
        <taxon>Bacteria</taxon>
        <taxon>Pseudomonadati</taxon>
        <taxon>Campylobacterota</taxon>
        <taxon>Epsilonproteobacteria</taxon>
        <taxon>Campylobacterales</taxon>
        <taxon>Campylobacteraceae</taxon>
        <taxon>Campylobacter</taxon>
    </lineage>
</organism>
<keyword evidence="1" id="KW-0472">Membrane</keyword>
<dbReference type="RefSeq" id="WP_052786441.1">
    <property type="nucleotide sequence ID" value="NZ_CP012221.1"/>
</dbReference>
<dbReference type="EMBL" id="UFVB01000001">
    <property type="protein sequence ID" value="SUW93111.1"/>
    <property type="molecule type" value="Genomic_DNA"/>
</dbReference>
<reference evidence="2 3" key="1">
    <citation type="submission" date="2018-06" db="EMBL/GenBank/DDBJ databases">
        <authorList>
            <consortium name="Pathogen Informatics"/>
            <person name="Doyle S."/>
        </authorList>
    </citation>
    <scope>NUCLEOTIDE SEQUENCE [LARGE SCALE GENOMIC DNA]</scope>
    <source>
        <strain evidence="2 3">NCTC13105</strain>
    </source>
</reference>
<evidence type="ECO:0000313" key="3">
    <source>
        <dbReference type="Proteomes" id="UP000254131"/>
    </source>
</evidence>
<dbReference type="AlphaFoldDB" id="A0AAX2M102"/>
<comment type="caution">
    <text evidence="2">The sequence shown here is derived from an EMBL/GenBank/DDBJ whole genome shotgun (WGS) entry which is preliminary data.</text>
</comment>
<protein>
    <submittedName>
        <fullName evidence="2">Uncharacterized protein</fullName>
    </submittedName>
</protein>
<evidence type="ECO:0000256" key="1">
    <source>
        <dbReference type="SAM" id="Phobius"/>
    </source>
</evidence>
<keyword evidence="1" id="KW-1133">Transmembrane helix</keyword>
<sequence>MFNSFLSEMLKTATLENLLYFLIGVLFGLSIRPLFLYLTKKQKLKRVCIKDMKLENDLTKRLYPNLGYKLITKKTPFEMVFKKDKFKYIICPHYRDKKCVLDNDKCKILKSQPKYQPLEQSKMQHHQSKNK</sequence>